<dbReference type="STRING" id="1526.SAMN02910262_02146"/>
<organism evidence="2 3">
    <name type="scientific">[Clostridium] aminophilum</name>
    <dbReference type="NCBI Taxonomy" id="1526"/>
    <lineage>
        <taxon>Bacteria</taxon>
        <taxon>Bacillati</taxon>
        <taxon>Bacillota</taxon>
        <taxon>Clostridia</taxon>
        <taxon>Lachnospirales</taxon>
        <taxon>Lachnospiraceae</taxon>
    </lineage>
</organism>
<dbReference type="Gene3D" id="3.30.70.270">
    <property type="match status" value="1"/>
</dbReference>
<dbReference type="InterPro" id="IPR043502">
    <property type="entry name" value="DNA/RNA_pol_sf"/>
</dbReference>
<feature type="domain" description="Reverse transcriptase" evidence="1">
    <location>
        <begin position="51"/>
        <end position="280"/>
    </location>
</feature>
<keyword evidence="3" id="KW-1185">Reference proteome</keyword>
<dbReference type="AlphaFoldDB" id="A0A1I0EQ72"/>
<dbReference type="InterPro" id="IPR000477">
    <property type="entry name" value="RT_dom"/>
</dbReference>
<dbReference type="GO" id="GO:0003964">
    <property type="term" value="F:RNA-directed DNA polymerase activity"/>
    <property type="evidence" value="ECO:0007669"/>
    <property type="project" value="UniProtKB-KW"/>
</dbReference>
<sequence length="405" mass="47961">MKNNANGIFDRAAAVEIREDFLSSRQKQNNSKPEEYDEMASYIRSSAVENDLNRLKRGEFFFSAPQHFRIPKDFSQRKRDIYVWYGTEKYLLSLLCYLLRDYDSIFSPCLYSFRSKMNAHDFIRKLLRCPDTRKYYIVKADISSYASSIVPEQILPQLKKIFQNDPGMYSLYEFLLLRRECIERDGSLVKCEPGILGGNPLSNFLMNVCLMDLDTYYECHSPLYCRYSDDLIIFAENRAEAERYISFFQSVLKEKHLTVNPEKMRLIEPGEQVDILGYSLNQGILDIADHSRQKLLRKIRMHSKRLILAKKERHLTDREAAVQMTVYCNNLFFGKAGSNELSWSRWIFPVINTIASLKEMDHYAQEAIRYVYCGSFSAKRYRLRYRDLQKMGYRSLVHEYYHFER</sequence>
<evidence type="ECO:0000313" key="3">
    <source>
        <dbReference type="Proteomes" id="UP000199820"/>
    </source>
</evidence>
<keyword evidence="2" id="KW-0808">Transferase</keyword>
<dbReference type="Proteomes" id="UP000199820">
    <property type="component" value="Unassembled WGS sequence"/>
</dbReference>
<dbReference type="PANTHER" id="PTHR34047:SF8">
    <property type="entry name" value="PROTEIN YKFC"/>
    <property type="match status" value="1"/>
</dbReference>
<name>A0A1I0EQ72_9FIRM</name>
<gene>
    <name evidence="2" type="ORF">SAMN04487771_102018</name>
</gene>
<dbReference type="EMBL" id="FOIL01000020">
    <property type="protein sequence ID" value="SET47651.1"/>
    <property type="molecule type" value="Genomic_DNA"/>
</dbReference>
<dbReference type="eggNOG" id="COG3344">
    <property type="taxonomic scope" value="Bacteria"/>
</dbReference>
<protein>
    <submittedName>
        <fullName evidence="2">Reverse transcriptase (RNA-dependent DNA polymerase)</fullName>
    </submittedName>
</protein>
<dbReference type="InterPro" id="IPR051083">
    <property type="entry name" value="GrpII_Intron_Splice-Mob/Def"/>
</dbReference>
<evidence type="ECO:0000313" key="2">
    <source>
        <dbReference type="EMBL" id="SET47651.1"/>
    </source>
</evidence>
<reference evidence="2 3" key="1">
    <citation type="submission" date="2016-10" db="EMBL/GenBank/DDBJ databases">
        <authorList>
            <person name="de Groot N.N."/>
        </authorList>
    </citation>
    <scope>NUCLEOTIDE SEQUENCE [LARGE SCALE GENOMIC DNA]</scope>
    <source>
        <strain evidence="2 3">KH1P1</strain>
    </source>
</reference>
<dbReference type="PROSITE" id="PS50878">
    <property type="entry name" value="RT_POL"/>
    <property type="match status" value="1"/>
</dbReference>
<keyword evidence="2" id="KW-0695">RNA-directed DNA polymerase</keyword>
<evidence type="ECO:0000259" key="1">
    <source>
        <dbReference type="PROSITE" id="PS50878"/>
    </source>
</evidence>
<dbReference type="PANTHER" id="PTHR34047">
    <property type="entry name" value="NUCLEAR INTRON MATURASE 1, MITOCHONDRIAL-RELATED"/>
    <property type="match status" value="1"/>
</dbReference>
<proteinExistence type="predicted"/>
<accession>A0A1I0EQ72</accession>
<dbReference type="Pfam" id="PF00078">
    <property type="entry name" value="RVT_1"/>
    <property type="match status" value="1"/>
</dbReference>
<keyword evidence="2" id="KW-0548">Nucleotidyltransferase</keyword>
<dbReference type="SUPFAM" id="SSF56672">
    <property type="entry name" value="DNA/RNA polymerases"/>
    <property type="match status" value="1"/>
</dbReference>
<dbReference type="OrthoDB" id="9788687at2"/>
<dbReference type="InterPro" id="IPR043128">
    <property type="entry name" value="Rev_trsase/Diguanyl_cyclase"/>
</dbReference>